<accession>A0A9D3YXN2</accession>
<evidence type="ECO:0000313" key="1">
    <source>
        <dbReference type="EMBL" id="KAH3709223.1"/>
    </source>
</evidence>
<protein>
    <submittedName>
        <fullName evidence="1">Uncharacterized protein</fullName>
    </submittedName>
</protein>
<dbReference type="EMBL" id="JAIWYP010000014">
    <property type="protein sequence ID" value="KAH3709223.1"/>
    <property type="molecule type" value="Genomic_DNA"/>
</dbReference>
<name>A0A9D3YXN2_DREPO</name>
<comment type="caution">
    <text evidence="1">The sequence shown here is derived from an EMBL/GenBank/DDBJ whole genome shotgun (WGS) entry which is preliminary data.</text>
</comment>
<gene>
    <name evidence="1" type="ORF">DPMN_068685</name>
</gene>
<reference evidence="1" key="2">
    <citation type="submission" date="2020-11" db="EMBL/GenBank/DDBJ databases">
        <authorList>
            <person name="McCartney M.A."/>
            <person name="Auch B."/>
            <person name="Kono T."/>
            <person name="Mallez S."/>
            <person name="Becker A."/>
            <person name="Gohl D.M."/>
            <person name="Silverstein K.A.T."/>
            <person name="Koren S."/>
            <person name="Bechman K.B."/>
            <person name="Herman A."/>
            <person name="Abrahante J.E."/>
            <person name="Garbe J."/>
        </authorList>
    </citation>
    <scope>NUCLEOTIDE SEQUENCE</scope>
    <source>
        <strain evidence="1">Duluth1</strain>
        <tissue evidence="1">Whole animal</tissue>
    </source>
</reference>
<dbReference type="AlphaFoldDB" id="A0A9D3YXN2"/>
<sequence>MYIPPTFYSPNGIFTNVKLRHITVTANPATPGWSRLVVADIIWVLAGLLKT</sequence>
<evidence type="ECO:0000313" key="2">
    <source>
        <dbReference type="Proteomes" id="UP000828390"/>
    </source>
</evidence>
<reference evidence="1" key="1">
    <citation type="journal article" date="2019" name="bioRxiv">
        <title>The Genome of the Zebra Mussel, Dreissena polymorpha: A Resource for Invasive Species Research.</title>
        <authorList>
            <person name="McCartney M.A."/>
            <person name="Auch B."/>
            <person name="Kono T."/>
            <person name="Mallez S."/>
            <person name="Zhang Y."/>
            <person name="Obille A."/>
            <person name="Becker A."/>
            <person name="Abrahante J.E."/>
            <person name="Garbe J."/>
            <person name="Badalamenti J.P."/>
            <person name="Herman A."/>
            <person name="Mangelson H."/>
            <person name="Liachko I."/>
            <person name="Sullivan S."/>
            <person name="Sone E.D."/>
            <person name="Koren S."/>
            <person name="Silverstein K.A.T."/>
            <person name="Beckman K.B."/>
            <person name="Gohl D.M."/>
        </authorList>
    </citation>
    <scope>NUCLEOTIDE SEQUENCE</scope>
    <source>
        <strain evidence="1">Duluth1</strain>
        <tissue evidence="1">Whole animal</tissue>
    </source>
</reference>
<keyword evidence="2" id="KW-1185">Reference proteome</keyword>
<organism evidence="1 2">
    <name type="scientific">Dreissena polymorpha</name>
    <name type="common">Zebra mussel</name>
    <name type="synonym">Mytilus polymorpha</name>
    <dbReference type="NCBI Taxonomy" id="45954"/>
    <lineage>
        <taxon>Eukaryota</taxon>
        <taxon>Metazoa</taxon>
        <taxon>Spiralia</taxon>
        <taxon>Lophotrochozoa</taxon>
        <taxon>Mollusca</taxon>
        <taxon>Bivalvia</taxon>
        <taxon>Autobranchia</taxon>
        <taxon>Heteroconchia</taxon>
        <taxon>Euheterodonta</taxon>
        <taxon>Imparidentia</taxon>
        <taxon>Neoheterodontei</taxon>
        <taxon>Myida</taxon>
        <taxon>Dreissenoidea</taxon>
        <taxon>Dreissenidae</taxon>
        <taxon>Dreissena</taxon>
    </lineage>
</organism>
<dbReference type="Proteomes" id="UP000828390">
    <property type="component" value="Unassembled WGS sequence"/>
</dbReference>
<proteinExistence type="predicted"/>